<protein>
    <recommendedName>
        <fullName evidence="3">ZP domain-containing protein</fullName>
    </recommendedName>
</protein>
<dbReference type="EMBL" id="BTSY01000007">
    <property type="protein sequence ID" value="GMT35979.1"/>
    <property type="molecule type" value="Genomic_DNA"/>
</dbReference>
<dbReference type="Proteomes" id="UP001432322">
    <property type="component" value="Unassembled WGS sequence"/>
</dbReference>
<proteinExistence type="predicted"/>
<accession>A0AAV5X2D6</accession>
<comment type="caution">
    <text evidence="4">The sequence shown here is derived from an EMBL/GenBank/DDBJ whole genome shotgun (WGS) entry which is preliminary data.</text>
</comment>
<keyword evidence="1" id="KW-0732">Signal</keyword>
<keyword evidence="2" id="KW-0472">Membrane</keyword>
<dbReference type="PANTHER" id="PTHR22907:SF56">
    <property type="entry name" value="TRANSMEMBRANE PROTEIN RAM-5"/>
    <property type="match status" value="1"/>
</dbReference>
<name>A0AAV5X2D6_9BILA</name>
<dbReference type="PROSITE" id="PS51034">
    <property type="entry name" value="ZP_2"/>
    <property type="match status" value="1"/>
</dbReference>
<evidence type="ECO:0000259" key="3">
    <source>
        <dbReference type="PROSITE" id="PS51034"/>
    </source>
</evidence>
<feature type="domain" description="ZP" evidence="3">
    <location>
        <begin position="1"/>
        <end position="108"/>
    </location>
</feature>
<dbReference type="InterPro" id="IPR057475">
    <property type="entry name" value="CUT_C"/>
</dbReference>
<reference evidence="4" key="1">
    <citation type="submission" date="2023-10" db="EMBL/GenBank/DDBJ databases">
        <title>Genome assembly of Pristionchus species.</title>
        <authorList>
            <person name="Yoshida K."/>
            <person name="Sommer R.J."/>
        </authorList>
    </citation>
    <scope>NUCLEOTIDE SEQUENCE</scope>
    <source>
        <strain evidence="4">RS5133</strain>
    </source>
</reference>
<dbReference type="PANTHER" id="PTHR22907">
    <property type="entry name" value="GH04558P"/>
    <property type="match status" value="1"/>
</dbReference>
<dbReference type="InterPro" id="IPR051962">
    <property type="entry name" value="Cuticlin"/>
</dbReference>
<evidence type="ECO:0000313" key="5">
    <source>
        <dbReference type="Proteomes" id="UP001432322"/>
    </source>
</evidence>
<evidence type="ECO:0000256" key="2">
    <source>
        <dbReference type="SAM" id="Phobius"/>
    </source>
</evidence>
<evidence type="ECO:0000256" key="1">
    <source>
        <dbReference type="ARBA" id="ARBA00022729"/>
    </source>
</evidence>
<dbReference type="InterPro" id="IPR001507">
    <property type="entry name" value="ZP_dom"/>
</dbReference>
<evidence type="ECO:0000313" key="4">
    <source>
        <dbReference type="EMBL" id="GMT35979.1"/>
    </source>
</evidence>
<gene>
    <name evidence="4" type="ORF">PFISCL1PPCAC_27276</name>
</gene>
<keyword evidence="2" id="KW-1133">Transmembrane helix</keyword>
<feature type="non-terminal residue" evidence="4">
    <location>
        <position position="1"/>
    </location>
</feature>
<dbReference type="Pfam" id="PF25301">
    <property type="entry name" value="CUT_C"/>
    <property type="match status" value="1"/>
</dbReference>
<keyword evidence="5" id="KW-1185">Reference proteome</keyword>
<sequence>SVVHEWNCIFDKKEHGKYNTFLTSCNAISRSGEVIHLVDENGCIVDPELLGELVYNNYTSRIYGRARMFRFASGEMYRMECHLQMCLKATTCGQRSTPPRCAYTKEDFERRYDPRAARNGESNFTPVLLSDGGPFDHDIKVSSDWITVHNNHFTDIDQITERFYLSTELNRSAIVSPPRRPKHFLLGLSSKDGQDQSENILIEEALRLATNMETTFSSLPSSTVPAHPTEATVSATIPMSVFSDIGTGTNGQSVPVAESFTPPTIITSSRQPMVTATSFTLETPLIIITPPPAAFSYFSTTDPGFFEASTSFPPLIPEFSTQSPPTLLKITKEGMETVPIVTEPPGVKIDAVNRMTVTRQPPIHKHVDRPGSETKRTFHTKSRDWRLDDGSFNDTESLPANNISCANNTQLLTAEISSVCRWSGFEHLLLVWSILSLIGWICLAVFVVYRYQRHRPEWVEFRTHDSIPRPPPPSCSREIPWSHPDAFEHRLRHAYRPSVHSSHEAVFRN</sequence>
<dbReference type="AlphaFoldDB" id="A0AAV5X2D6"/>
<keyword evidence="2" id="KW-0812">Transmembrane</keyword>
<feature type="transmembrane region" description="Helical" evidence="2">
    <location>
        <begin position="429"/>
        <end position="449"/>
    </location>
</feature>
<organism evidence="4 5">
    <name type="scientific">Pristionchus fissidentatus</name>
    <dbReference type="NCBI Taxonomy" id="1538716"/>
    <lineage>
        <taxon>Eukaryota</taxon>
        <taxon>Metazoa</taxon>
        <taxon>Ecdysozoa</taxon>
        <taxon>Nematoda</taxon>
        <taxon>Chromadorea</taxon>
        <taxon>Rhabditida</taxon>
        <taxon>Rhabditina</taxon>
        <taxon>Diplogasteromorpha</taxon>
        <taxon>Diplogasteroidea</taxon>
        <taxon>Neodiplogasteridae</taxon>
        <taxon>Pristionchus</taxon>
    </lineage>
</organism>